<keyword evidence="2" id="KW-1185">Reference proteome</keyword>
<proteinExistence type="predicted"/>
<protein>
    <submittedName>
        <fullName evidence="1">Uncharacterized protein</fullName>
    </submittedName>
</protein>
<reference evidence="1" key="2">
    <citation type="submission" date="2018-05" db="EMBL/GenBank/DDBJ databases">
        <title>OmerRS3 (Oryza meridionalis Reference Sequence Version 3).</title>
        <authorList>
            <person name="Zhang J."/>
            <person name="Kudrna D."/>
            <person name="Lee S."/>
            <person name="Talag J."/>
            <person name="Welchert J."/>
            <person name="Wing R.A."/>
        </authorList>
    </citation>
    <scope>NUCLEOTIDE SEQUENCE [LARGE SCALE GENOMIC DNA]</scope>
    <source>
        <strain evidence="1">cv. OR44</strain>
    </source>
</reference>
<dbReference type="HOGENOM" id="CLU_2967984_0_0_1"/>
<organism evidence="1">
    <name type="scientific">Oryza meridionalis</name>
    <dbReference type="NCBI Taxonomy" id="40149"/>
    <lineage>
        <taxon>Eukaryota</taxon>
        <taxon>Viridiplantae</taxon>
        <taxon>Streptophyta</taxon>
        <taxon>Embryophyta</taxon>
        <taxon>Tracheophyta</taxon>
        <taxon>Spermatophyta</taxon>
        <taxon>Magnoliopsida</taxon>
        <taxon>Liliopsida</taxon>
        <taxon>Poales</taxon>
        <taxon>Poaceae</taxon>
        <taxon>BOP clade</taxon>
        <taxon>Oryzoideae</taxon>
        <taxon>Oryzeae</taxon>
        <taxon>Oryzinae</taxon>
        <taxon>Oryza</taxon>
    </lineage>
</organism>
<sequence length="59" mass="6321">PSRVVARRKPYLSSFEPRRTAVTSITLSSGRSGVSLLPELCIGTVSVGVVLRPSRVVIL</sequence>
<dbReference type="EnsemblPlants" id="OMERI05G04600.1">
    <property type="protein sequence ID" value="OMERI05G04600.1"/>
    <property type="gene ID" value="OMERI05G04600"/>
</dbReference>
<dbReference type="Proteomes" id="UP000008021">
    <property type="component" value="Chromosome 5"/>
</dbReference>
<reference evidence="1" key="1">
    <citation type="submission" date="2015-04" db="UniProtKB">
        <authorList>
            <consortium name="EnsemblPlants"/>
        </authorList>
    </citation>
    <scope>IDENTIFICATION</scope>
</reference>
<evidence type="ECO:0000313" key="1">
    <source>
        <dbReference type="EnsemblPlants" id="OMERI05G04600.1"/>
    </source>
</evidence>
<dbReference type="AlphaFoldDB" id="A0A0E0DMM7"/>
<name>A0A0E0DMM7_9ORYZ</name>
<evidence type="ECO:0000313" key="2">
    <source>
        <dbReference type="Proteomes" id="UP000008021"/>
    </source>
</evidence>
<dbReference type="Gramene" id="OMERI05G04600.1">
    <property type="protein sequence ID" value="OMERI05G04600.1"/>
    <property type="gene ID" value="OMERI05G04600"/>
</dbReference>
<accession>A0A0E0DMM7</accession>